<dbReference type="Gene3D" id="3.50.50.60">
    <property type="entry name" value="FAD/NAD(P)-binding domain"/>
    <property type="match status" value="2"/>
</dbReference>
<evidence type="ECO:0000313" key="5">
    <source>
        <dbReference type="Proteomes" id="UP000502996"/>
    </source>
</evidence>
<feature type="domain" description="SoxA A3" evidence="3">
    <location>
        <begin position="394"/>
        <end position="472"/>
    </location>
</feature>
<dbReference type="GO" id="GO:0016491">
    <property type="term" value="F:oxidoreductase activity"/>
    <property type="evidence" value="ECO:0007669"/>
    <property type="project" value="UniProtKB-KW"/>
</dbReference>
<dbReference type="InterPro" id="IPR041117">
    <property type="entry name" value="SoxA_A3"/>
</dbReference>
<dbReference type="PIRSF" id="PIRSF037495">
    <property type="entry name" value="Opine_OX_OoxA/HcnB"/>
    <property type="match status" value="1"/>
</dbReference>
<evidence type="ECO:0000259" key="2">
    <source>
        <dbReference type="Pfam" id="PF07992"/>
    </source>
</evidence>
<dbReference type="InterPro" id="IPR036188">
    <property type="entry name" value="FAD/NAD-bd_sf"/>
</dbReference>
<dbReference type="RefSeq" id="WP_165228919.1">
    <property type="nucleotide sequence ID" value="NZ_CP049257.1"/>
</dbReference>
<dbReference type="PRINTS" id="PR00368">
    <property type="entry name" value="FADPNR"/>
</dbReference>
<protein>
    <submittedName>
        <fullName evidence="4">FAD-dependent oxidoreductase</fullName>
    </submittedName>
</protein>
<dbReference type="AlphaFoldDB" id="A0A6G6W9J3"/>
<dbReference type="InterPro" id="IPR051691">
    <property type="entry name" value="Metab_Enz_Cyan_OpOx_G3PDH"/>
</dbReference>
<feature type="domain" description="FAD/NAD(P)-binding" evidence="2">
    <location>
        <begin position="10"/>
        <end position="334"/>
    </location>
</feature>
<proteinExistence type="predicted"/>
<dbReference type="Proteomes" id="UP000502996">
    <property type="component" value="Chromosome"/>
</dbReference>
<keyword evidence="5" id="KW-1185">Reference proteome</keyword>
<dbReference type="PANTHER" id="PTHR42949">
    <property type="entry name" value="ANAEROBIC GLYCEROL-3-PHOSPHATE DEHYDROGENASE SUBUNIT B"/>
    <property type="match status" value="1"/>
</dbReference>
<dbReference type="InterPro" id="IPR023753">
    <property type="entry name" value="FAD/NAD-binding_dom"/>
</dbReference>
<evidence type="ECO:0000256" key="1">
    <source>
        <dbReference type="ARBA" id="ARBA00023002"/>
    </source>
</evidence>
<dbReference type="Gene3D" id="1.10.10.1100">
    <property type="entry name" value="BFD-like [2Fe-2S]-binding domain"/>
    <property type="match status" value="1"/>
</dbReference>
<keyword evidence="1" id="KW-0560">Oxidoreductase</keyword>
<dbReference type="PRINTS" id="PR00411">
    <property type="entry name" value="PNDRDTASEI"/>
</dbReference>
<accession>A0A6G6W9J3</accession>
<dbReference type="CDD" id="cd19946">
    <property type="entry name" value="GlpA-like_Fer2_BFD-like"/>
    <property type="match status" value="1"/>
</dbReference>
<dbReference type="Pfam" id="PF17806">
    <property type="entry name" value="SO_alpha_A3"/>
    <property type="match status" value="1"/>
</dbReference>
<dbReference type="InterPro" id="IPR041854">
    <property type="entry name" value="BFD-like_2Fe2S-bd_dom_sf"/>
</dbReference>
<gene>
    <name evidence="4" type="ORF">G5V58_03845</name>
</gene>
<dbReference type="Pfam" id="PF07992">
    <property type="entry name" value="Pyr_redox_2"/>
    <property type="match status" value="1"/>
</dbReference>
<dbReference type="SUPFAM" id="SSF51905">
    <property type="entry name" value="FAD/NAD(P)-binding domain"/>
    <property type="match status" value="1"/>
</dbReference>
<dbReference type="InterPro" id="IPR017224">
    <property type="entry name" value="Opine_Oxase_asu/HCN_bsu"/>
</dbReference>
<dbReference type="PANTHER" id="PTHR42949:SF3">
    <property type="entry name" value="ANAEROBIC GLYCEROL-3-PHOSPHATE DEHYDROGENASE SUBUNIT B"/>
    <property type="match status" value="1"/>
</dbReference>
<dbReference type="EMBL" id="CP049257">
    <property type="protein sequence ID" value="QIG42021.1"/>
    <property type="molecule type" value="Genomic_DNA"/>
</dbReference>
<dbReference type="KEGG" id="nano:G5V58_03845"/>
<evidence type="ECO:0000259" key="3">
    <source>
        <dbReference type="Pfam" id="PF17806"/>
    </source>
</evidence>
<reference evidence="4 5" key="1">
    <citation type="submission" date="2020-02" db="EMBL/GenBank/DDBJ databases">
        <title>Full genome sequence of Nocardioides sp. R-3366.</title>
        <authorList>
            <person name="Im W.-T."/>
        </authorList>
    </citation>
    <scope>NUCLEOTIDE SEQUENCE [LARGE SCALE GENOMIC DNA]</scope>
    <source>
        <strain evidence="4 5">R-3366</strain>
    </source>
</reference>
<name>A0A6G6W9J3_9ACTN</name>
<sequence length="490" mass="51619">MPDDEQHLALLVVGGGPAGMSAARTAADAGMRVLLVDERPSLGGQIYKQPGPGTSIPDPAAADRSTRYGRSLIAAAEASGVRIALRTAVVAVEPEDDGFAVVLVEDGQHARTVRVPRLVLAPGAHDRPVAFPGWTLPGVVTAGGMQSMAKSQFVLPGRRMVFAGSGPVALAFPSQLAHYGAHIVAALEAGPAPRPGDVLRVGAAAWGNGVLLRDAARYRAGLLRHRVPVRYGRIVVRAEGAGRVEQVVHAAVDRDWRVLPGTEETVAADVLCVGYGFVPSLELLRLAGCETTFDEDLGGRVVRKDEWGRTSVPGVYAAGDGTGVEGSYVAIDEGVLAALGAAQDSQVLDRATADDQAREARRRLVRRRRLTRATHRLFRVGPGVYDLADDQTVVCRCENVRQREVVEAAAATDDVSVVKALTRAGMGPCQGRNCARHVAAVISRTSGRELSSVDFATPRMPVRPVPIAAMADAAVVDPGLFVAPDPQGER</sequence>
<evidence type="ECO:0000313" key="4">
    <source>
        <dbReference type="EMBL" id="QIG42021.1"/>
    </source>
</evidence>
<organism evidence="4 5">
    <name type="scientific">Nocardioides anomalus</name>
    <dbReference type="NCBI Taxonomy" id="2712223"/>
    <lineage>
        <taxon>Bacteria</taxon>
        <taxon>Bacillati</taxon>
        <taxon>Actinomycetota</taxon>
        <taxon>Actinomycetes</taxon>
        <taxon>Propionibacteriales</taxon>
        <taxon>Nocardioidaceae</taxon>
        <taxon>Nocardioides</taxon>
    </lineage>
</organism>